<feature type="compositionally biased region" description="Low complexity" evidence="1">
    <location>
        <begin position="155"/>
        <end position="164"/>
    </location>
</feature>
<feature type="compositionally biased region" description="Polar residues" evidence="1">
    <location>
        <begin position="18"/>
        <end position="32"/>
    </location>
</feature>
<feature type="domain" description="WH2" evidence="2">
    <location>
        <begin position="33"/>
        <end position="50"/>
    </location>
</feature>
<dbReference type="PROSITE" id="PS51082">
    <property type="entry name" value="WH2"/>
    <property type="match status" value="1"/>
</dbReference>
<name>A0AAZ3SPJ3_ONCTS</name>
<dbReference type="Ensembl" id="ENSOTST00005113990.1">
    <property type="protein sequence ID" value="ENSOTSP00005155011.1"/>
    <property type="gene ID" value="ENSOTSG00005075859.1"/>
</dbReference>
<evidence type="ECO:0000256" key="1">
    <source>
        <dbReference type="SAM" id="MobiDB-lite"/>
    </source>
</evidence>
<feature type="compositionally biased region" description="Basic and acidic residues" evidence="1">
    <location>
        <begin position="133"/>
        <end position="145"/>
    </location>
</feature>
<evidence type="ECO:0000313" key="3">
    <source>
        <dbReference type="Ensembl" id="ENSOTSP00005155011.1"/>
    </source>
</evidence>
<organism evidence="3 4">
    <name type="scientific">Oncorhynchus tshawytscha</name>
    <name type="common">Chinook salmon</name>
    <name type="synonym">Salmo tshawytscha</name>
    <dbReference type="NCBI Taxonomy" id="74940"/>
    <lineage>
        <taxon>Eukaryota</taxon>
        <taxon>Metazoa</taxon>
        <taxon>Chordata</taxon>
        <taxon>Craniata</taxon>
        <taxon>Vertebrata</taxon>
        <taxon>Euteleostomi</taxon>
        <taxon>Actinopterygii</taxon>
        <taxon>Neopterygii</taxon>
        <taxon>Teleostei</taxon>
        <taxon>Protacanthopterygii</taxon>
        <taxon>Salmoniformes</taxon>
        <taxon>Salmonidae</taxon>
        <taxon>Salmoninae</taxon>
        <taxon>Oncorhynchus</taxon>
    </lineage>
</organism>
<reference evidence="3" key="2">
    <citation type="submission" date="2025-08" db="UniProtKB">
        <authorList>
            <consortium name="Ensembl"/>
        </authorList>
    </citation>
    <scope>IDENTIFICATION</scope>
</reference>
<feature type="compositionally biased region" description="Pro residues" evidence="1">
    <location>
        <begin position="237"/>
        <end position="253"/>
    </location>
</feature>
<gene>
    <name evidence="3" type="primary">LOC112242717</name>
</gene>
<dbReference type="AlphaFoldDB" id="A0AAZ3SPJ3"/>
<dbReference type="GeneTree" id="ENSGT00910000144296"/>
<feature type="region of interest" description="Disordered" evidence="1">
    <location>
        <begin position="1"/>
        <end position="32"/>
    </location>
</feature>
<evidence type="ECO:0000313" key="4">
    <source>
        <dbReference type="Proteomes" id="UP000694402"/>
    </source>
</evidence>
<feature type="compositionally biased region" description="Pro residues" evidence="1">
    <location>
        <begin position="1"/>
        <end position="15"/>
    </location>
</feature>
<feature type="compositionally biased region" description="Basic and acidic residues" evidence="1">
    <location>
        <begin position="394"/>
        <end position="405"/>
    </location>
</feature>
<keyword evidence="4" id="KW-1185">Reference proteome</keyword>
<feature type="compositionally biased region" description="Pro residues" evidence="1">
    <location>
        <begin position="273"/>
        <end position="303"/>
    </location>
</feature>
<reference evidence="4" key="1">
    <citation type="journal article" date="2018" name="PLoS ONE">
        <title>Chinook salmon (Oncorhynchus tshawytscha) genome and transcriptome.</title>
        <authorList>
            <person name="Christensen K.A."/>
            <person name="Leong J.S."/>
            <person name="Sakhrani D."/>
            <person name="Biagi C.A."/>
            <person name="Minkley D.R."/>
            <person name="Withler R.E."/>
            <person name="Rondeau E.B."/>
            <person name="Koop B.F."/>
            <person name="Devlin R.H."/>
        </authorList>
    </citation>
    <scope>NUCLEOTIDE SEQUENCE [LARGE SCALE GENOMIC DNA]</scope>
</reference>
<feature type="compositionally biased region" description="Low complexity" evidence="1">
    <location>
        <begin position="217"/>
        <end position="230"/>
    </location>
</feature>
<feature type="region of interest" description="Disordered" evidence="1">
    <location>
        <begin position="48"/>
        <end position="416"/>
    </location>
</feature>
<dbReference type="Proteomes" id="UP000694402">
    <property type="component" value="Unassembled WGS sequence"/>
</dbReference>
<dbReference type="InterPro" id="IPR003124">
    <property type="entry name" value="WH2_dom"/>
</dbReference>
<evidence type="ECO:0000259" key="2">
    <source>
        <dbReference type="PROSITE" id="PS51082"/>
    </source>
</evidence>
<proteinExistence type="predicted"/>
<dbReference type="CDD" id="cd22076">
    <property type="entry name" value="WH2_WAS_WASL-1"/>
    <property type="match status" value="1"/>
</dbReference>
<accession>A0AAZ3SPJ3</accession>
<dbReference type="Pfam" id="PF02205">
    <property type="entry name" value="WH2"/>
    <property type="match status" value="1"/>
</dbReference>
<sequence length="416" mass="44132">MPPPPPPPAPPPPPTFAVANTQKPSLSKNEAQGRNALLSDIGKGARLKKAVTNDRSQPALDPHGTSRRPFLRPQTVWWWGPLRWPSTVLRGPSLSPEQRPRPPQGTGRPPATRDPWRTPSPNPQHPTAQPELPEPRDPACSRRSPDPQLSPGTSTTQPRRQTPRLAPSPWPYRGPWTSPSTPSPPPWQTLRGPLAPTPTPGGHRSSISRDGPPPPSFNSKPPSSSSSRPSIGGGGAPPLPPGRPGPPLLPPTPAGGDEHTPRLPQRNISLNSPAPPPGRSGPLPPPPSERPPPLGPLPPPPSSGPRGGSIRSSPVPSPPNRPGAEPSRGGQRPPLPPDRPGIGGPPPPPPPMGNGFQNSHHQHWEARFQFHPVSDLPVPEPYVSCQKTYPSKLSKTDGRGSDKKSRGAPPLPPIPR</sequence>
<reference evidence="3" key="3">
    <citation type="submission" date="2025-09" db="UniProtKB">
        <authorList>
            <consortium name="Ensembl"/>
        </authorList>
    </citation>
    <scope>IDENTIFICATION</scope>
</reference>
<feature type="compositionally biased region" description="Pro residues" evidence="1">
    <location>
        <begin position="333"/>
        <end position="352"/>
    </location>
</feature>
<dbReference type="GO" id="GO:0003779">
    <property type="term" value="F:actin binding"/>
    <property type="evidence" value="ECO:0007669"/>
    <property type="project" value="InterPro"/>
</dbReference>
<protein>
    <recommendedName>
        <fullName evidence="2">WH2 domain-containing protein</fullName>
    </recommendedName>
</protein>